<accession>A0A7W8HGX1</accession>
<evidence type="ECO:0000256" key="1">
    <source>
        <dbReference type="SAM" id="MobiDB-lite"/>
    </source>
</evidence>
<evidence type="ECO:0000313" key="4">
    <source>
        <dbReference type="Proteomes" id="UP000532440"/>
    </source>
</evidence>
<reference evidence="3 4" key="1">
    <citation type="submission" date="2020-08" db="EMBL/GenBank/DDBJ databases">
        <title>Genomic Encyclopedia of Type Strains, Phase IV (KMG-IV): sequencing the most valuable type-strain genomes for metagenomic binning, comparative biology and taxonomic classification.</title>
        <authorList>
            <person name="Goeker M."/>
        </authorList>
    </citation>
    <scope>NUCLEOTIDE SEQUENCE [LARGE SCALE GENOMIC DNA]</scope>
    <source>
        <strain evidence="3 4">DSM 29781</strain>
    </source>
</reference>
<dbReference type="Proteomes" id="UP000532440">
    <property type="component" value="Unassembled WGS sequence"/>
</dbReference>
<dbReference type="PROSITE" id="PS51257">
    <property type="entry name" value="PROKAR_LIPOPROTEIN"/>
    <property type="match status" value="1"/>
</dbReference>
<proteinExistence type="predicted"/>
<keyword evidence="2" id="KW-0732">Signal</keyword>
<evidence type="ECO:0008006" key="5">
    <source>
        <dbReference type="Google" id="ProtNLM"/>
    </source>
</evidence>
<dbReference type="EMBL" id="JACHGB010000002">
    <property type="protein sequence ID" value="MBB5271058.1"/>
    <property type="molecule type" value="Genomic_DNA"/>
</dbReference>
<feature type="compositionally biased region" description="Gly residues" evidence="1">
    <location>
        <begin position="91"/>
        <end position="101"/>
    </location>
</feature>
<protein>
    <recommendedName>
        <fullName evidence="5">Pilus assembly protein</fullName>
    </recommendedName>
</protein>
<feature type="region of interest" description="Disordered" evidence="1">
    <location>
        <begin position="75"/>
        <end position="101"/>
    </location>
</feature>
<organism evidence="3 4">
    <name type="scientific">Quisquiliibacterium transsilvanicum</name>
    <dbReference type="NCBI Taxonomy" id="1549638"/>
    <lineage>
        <taxon>Bacteria</taxon>
        <taxon>Pseudomonadati</taxon>
        <taxon>Pseudomonadota</taxon>
        <taxon>Betaproteobacteria</taxon>
        <taxon>Burkholderiales</taxon>
        <taxon>Burkholderiaceae</taxon>
        <taxon>Quisquiliibacterium</taxon>
    </lineage>
</organism>
<evidence type="ECO:0000313" key="3">
    <source>
        <dbReference type="EMBL" id="MBB5271058.1"/>
    </source>
</evidence>
<dbReference type="RefSeq" id="WP_183964989.1">
    <property type="nucleotide sequence ID" value="NZ_BAABEW010000017.1"/>
</dbReference>
<comment type="caution">
    <text evidence="3">The sequence shown here is derived from an EMBL/GenBank/DDBJ whole genome shotgun (WGS) entry which is preliminary data.</text>
</comment>
<gene>
    <name evidence="3" type="ORF">HNQ70_001062</name>
</gene>
<feature type="signal peptide" evidence="2">
    <location>
        <begin position="1"/>
        <end position="19"/>
    </location>
</feature>
<name>A0A7W8HGX1_9BURK</name>
<feature type="chain" id="PRO_5030651691" description="Pilus assembly protein" evidence="2">
    <location>
        <begin position="20"/>
        <end position="101"/>
    </location>
</feature>
<dbReference type="AlphaFoldDB" id="A0A7W8HGX1"/>
<sequence length="101" mass="10384">MSMRTTLIGAGAVGLMALAGCAPTTPVFDRGFGESARILHAQQVRDPAAAEANRDRPVDGLDGRAAKQALDRYQKSFGDPPKAASPFLIGVGAGTESGGDR</sequence>
<keyword evidence="4" id="KW-1185">Reference proteome</keyword>
<evidence type="ECO:0000256" key="2">
    <source>
        <dbReference type="SAM" id="SignalP"/>
    </source>
</evidence>